<gene>
    <name evidence="2" type="ORF">HMPREF9448_01043</name>
</gene>
<keyword evidence="3" id="KW-1185">Reference proteome</keyword>
<dbReference type="OrthoDB" id="976886at2"/>
<dbReference type="HOGENOM" id="CLU_054510_0_0_10"/>
<evidence type="ECO:0008006" key="4">
    <source>
        <dbReference type="Google" id="ProtNLM"/>
    </source>
</evidence>
<dbReference type="PATRIC" id="fig|742726.3.peg.1113"/>
<protein>
    <recommendedName>
        <fullName evidence="4">Outer membrane protein beta-barrel domain-containing protein</fullName>
    </recommendedName>
</protein>
<sequence>MNKLISAICSSLLLGVSLTTVHAQEFDRGIVLNTFIPKGQWVVGNSISYSEYSNDNYQFLVIENMDGIGYTFKVSPMFCYIVKDNLGLGGRFAYERSLTKLDNASIKIGDDLNFDMDNVYSLSHSYSGMAIMRNYISIGNSSRFGLFNELQLSLGGGESKMVNGSGESLTGTFERSFNFNIGIAPGLMAFLNDYTAIEVNVGLLGFNYSHVKQTTDQVYTGKRSQNMANFKVNIFSLGLGIAFYL</sequence>
<dbReference type="Proteomes" id="UP000006044">
    <property type="component" value="Unassembled WGS sequence"/>
</dbReference>
<dbReference type="eggNOG" id="COG3170">
    <property type="taxonomic scope" value="Bacteria"/>
</dbReference>
<evidence type="ECO:0000313" key="2">
    <source>
        <dbReference type="EMBL" id="EJZ64564.1"/>
    </source>
</evidence>
<feature type="chain" id="PRO_5003844553" description="Outer membrane protein beta-barrel domain-containing protein" evidence="1">
    <location>
        <begin position="24"/>
        <end position="245"/>
    </location>
</feature>
<name>K0XA09_9BACT</name>
<dbReference type="GeneID" id="77848344"/>
<evidence type="ECO:0000256" key="1">
    <source>
        <dbReference type="SAM" id="SignalP"/>
    </source>
</evidence>
<reference evidence="2 3" key="1">
    <citation type="submission" date="2012-08" db="EMBL/GenBank/DDBJ databases">
        <title>The Genome Sequence of Barnesiella intestinihominis YIT 11860.</title>
        <authorList>
            <consortium name="The Broad Institute Genome Sequencing Platform"/>
            <person name="Earl A."/>
            <person name="Ward D."/>
            <person name="Feldgarden M."/>
            <person name="Gevers D."/>
            <person name="Morotomi M."/>
            <person name="Walker B."/>
            <person name="Young S.K."/>
            <person name="Zeng Q."/>
            <person name="Gargeya S."/>
            <person name="Fitzgerald M."/>
            <person name="Haas B."/>
            <person name="Abouelleil A."/>
            <person name="Alvarado L."/>
            <person name="Arachchi H.M."/>
            <person name="Berlin A.M."/>
            <person name="Chapman S.B."/>
            <person name="Goldberg J."/>
            <person name="Griggs A."/>
            <person name="Gujja S."/>
            <person name="Hansen M."/>
            <person name="Howarth C."/>
            <person name="Imamovic A."/>
            <person name="Larimer J."/>
            <person name="McCowen C."/>
            <person name="Montmayeur A."/>
            <person name="Murphy C."/>
            <person name="Neiman D."/>
            <person name="Pearson M."/>
            <person name="Priest M."/>
            <person name="Roberts A."/>
            <person name="Saif S."/>
            <person name="Shea T."/>
            <person name="Sisk P."/>
            <person name="Sykes S."/>
            <person name="Wortman J."/>
            <person name="Nusbaum C."/>
            <person name="Birren B."/>
        </authorList>
    </citation>
    <scope>NUCLEOTIDE SEQUENCE [LARGE SCALE GENOMIC DNA]</scope>
    <source>
        <strain evidence="2 3">YIT 11860</strain>
    </source>
</reference>
<dbReference type="RefSeq" id="WP_008861532.1">
    <property type="nucleotide sequence ID" value="NZ_CAXSNY010000001.1"/>
</dbReference>
<dbReference type="STRING" id="742726.HMPREF9448_01043"/>
<proteinExistence type="predicted"/>
<feature type="signal peptide" evidence="1">
    <location>
        <begin position="1"/>
        <end position="23"/>
    </location>
</feature>
<dbReference type="EMBL" id="ADLE01000008">
    <property type="protein sequence ID" value="EJZ64564.1"/>
    <property type="molecule type" value="Genomic_DNA"/>
</dbReference>
<dbReference type="AlphaFoldDB" id="K0XA09"/>
<evidence type="ECO:0000313" key="3">
    <source>
        <dbReference type="Proteomes" id="UP000006044"/>
    </source>
</evidence>
<comment type="caution">
    <text evidence="2">The sequence shown here is derived from an EMBL/GenBank/DDBJ whole genome shotgun (WGS) entry which is preliminary data.</text>
</comment>
<organism evidence="2 3">
    <name type="scientific">Barnesiella intestinihominis YIT 11860</name>
    <dbReference type="NCBI Taxonomy" id="742726"/>
    <lineage>
        <taxon>Bacteria</taxon>
        <taxon>Pseudomonadati</taxon>
        <taxon>Bacteroidota</taxon>
        <taxon>Bacteroidia</taxon>
        <taxon>Bacteroidales</taxon>
        <taxon>Barnesiellaceae</taxon>
        <taxon>Barnesiella</taxon>
    </lineage>
</organism>
<accession>K0XA09</accession>
<keyword evidence="1" id="KW-0732">Signal</keyword>